<dbReference type="PANTHER" id="PTHR15239:SF6">
    <property type="entry name" value="RIBOSOME QUALITY CONTROL COMPLEX SUBUNIT NEMF"/>
    <property type="match status" value="1"/>
</dbReference>
<evidence type="ECO:0000256" key="1">
    <source>
        <dbReference type="SAM" id="MobiDB-lite"/>
    </source>
</evidence>
<protein>
    <submittedName>
        <fullName evidence="3">NFACT family protein</fullName>
    </submittedName>
</protein>
<dbReference type="GO" id="GO:0000049">
    <property type="term" value="F:tRNA binding"/>
    <property type="evidence" value="ECO:0007669"/>
    <property type="project" value="TreeGrafter"/>
</dbReference>
<dbReference type="PANTHER" id="PTHR15239">
    <property type="entry name" value="NUCLEAR EXPORT MEDIATOR FACTOR NEMF"/>
    <property type="match status" value="1"/>
</dbReference>
<proteinExistence type="predicted"/>
<dbReference type="Pfam" id="PF05670">
    <property type="entry name" value="NFACT-R_1"/>
    <property type="match status" value="1"/>
</dbReference>
<feature type="non-terminal residue" evidence="3">
    <location>
        <position position="1"/>
    </location>
</feature>
<dbReference type="AlphaFoldDB" id="A0AAE3GX72"/>
<feature type="compositionally biased region" description="Basic and acidic residues" evidence="1">
    <location>
        <begin position="11"/>
        <end position="22"/>
    </location>
</feature>
<accession>A0AAE3GX72</accession>
<feature type="domain" description="NFACT RNA-binding" evidence="2">
    <location>
        <begin position="259"/>
        <end position="352"/>
    </location>
</feature>
<organism evidence="3 4">
    <name type="scientific">Limnofasciculus baicalensis BBK-W-15</name>
    <dbReference type="NCBI Taxonomy" id="2699891"/>
    <lineage>
        <taxon>Bacteria</taxon>
        <taxon>Bacillati</taxon>
        <taxon>Cyanobacteriota</taxon>
        <taxon>Cyanophyceae</taxon>
        <taxon>Coleofasciculales</taxon>
        <taxon>Coleofasciculaceae</taxon>
        <taxon>Limnofasciculus</taxon>
        <taxon>Limnofasciculus baicalensis</taxon>
    </lineage>
</organism>
<dbReference type="Proteomes" id="UP001204953">
    <property type="component" value="Unassembled WGS sequence"/>
</dbReference>
<name>A0AAE3GX72_9CYAN</name>
<feature type="region of interest" description="Disordered" evidence="1">
    <location>
        <begin position="1"/>
        <end position="30"/>
    </location>
</feature>
<dbReference type="Pfam" id="PF05833">
    <property type="entry name" value="NFACT_N"/>
    <property type="match status" value="1"/>
</dbReference>
<dbReference type="GO" id="GO:0072344">
    <property type="term" value="P:rescue of stalled ribosome"/>
    <property type="evidence" value="ECO:0007669"/>
    <property type="project" value="TreeGrafter"/>
</dbReference>
<reference evidence="3" key="1">
    <citation type="submission" date="2022-06" db="EMBL/GenBank/DDBJ databases">
        <title>New cyanobacteria of genus Symplocastrum in benthos of Lake Baikal.</title>
        <authorList>
            <person name="Sorokovikova E."/>
            <person name="Tikhonova I."/>
            <person name="Krasnopeev A."/>
            <person name="Evseev P."/>
            <person name="Gladkikh A."/>
            <person name="Belykh O."/>
        </authorList>
    </citation>
    <scope>NUCLEOTIDE SEQUENCE</scope>
    <source>
        <strain evidence="3">BBK-W-15</strain>
    </source>
</reference>
<dbReference type="RefSeq" id="WP_254014989.1">
    <property type="nucleotide sequence ID" value="NZ_JAMZMM010000530.1"/>
</dbReference>
<gene>
    <name evidence="3" type="ORF">NJ959_27925</name>
</gene>
<comment type="caution">
    <text evidence="3">The sequence shown here is derived from an EMBL/GenBank/DDBJ whole genome shotgun (WGS) entry which is preliminary data.</text>
</comment>
<dbReference type="InterPro" id="IPR008532">
    <property type="entry name" value="NFACT_RNA-bd"/>
</dbReference>
<evidence type="ECO:0000259" key="2">
    <source>
        <dbReference type="Pfam" id="PF05670"/>
    </source>
</evidence>
<dbReference type="EMBL" id="JAMZMM010000530">
    <property type="protein sequence ID" value="MCP2732265.1"/>
    <property type="molecule type" value="Genomic_DNA"/>
</dbReference>
<sequence length="385" mass="43497">EWGVGSGAADIRMESGNDREKVSPLSPSSLSPIQKFQPGWTEDGYNILGWGIIKPAKDIQSLLNSYYSAESERVEFARLHNQLAQKLGNSLAKLRQKGSGFETRLHESDEADKYRQNADLLMAYLQEWQAGMKTITLSDFETNKPVSITLNPEKNAIQNAQFLYKRHQKLKRARLAVEPLLNEVREEIRYLEQVEAALKILEIYNTSEDLQTLGEIRDELIQQSYLEASHPRDTAGGSAKSDGKARQKHGNIPDVSQPYRYKTPSGFELLIGRNNRQNDLLTFRTAGDYDIWFHTQEIAGSHVLLRLQPGTVPEEKDLQFAANLAAHYSQGRQSEQVPVVYTKPKYVYKPKGAKPGMAIYKQETILWGHPQKGKVCLTEVSPLSP</sequence>
<dbReference type="GO" id="GO:1990112">
    <property type="term" value="C:RQC complex"/>
    <property type="evidence" value="ECO:0007669"/>
    <property type="project" value="TreeGrafter"/>
</dbReference>
<evidence type="ECO:0000313" key="3">
    <source>
        <dbReference type="EMBL" id="MCP2732265.1"/>
    </source>
</evidence>
<dbReference type="GO" id="GO:0043023">
    <property type="term" value="F:ribosomal large subunit binding"/>
    <property type="evidence" value="ECO:0007669"/>
    <property type="project" value="TreeGrafter"/>
</dbReference>
<evidence type="ECO:0000313" key="4">
    <source>
        <dbReference type="Proteomes" id="UP001204953"/>
    </source>
</evidence>
<dbReference type="InterPro" id="IPR051608">
    <property type="entry name" value="RQC_Subunit_NEMF"/>
</dbReference>
<keyword evidence="4" id="KW-1185">Reference proteome</keyword>
<feature type="region of interest" description="Disordered" evidence="1">
    <location>
        <begin position="227"/>
        <end position="257"/>
    </location>
</feature>